<keyword evidence="1" id="KW-0472">Membrane</keyword>
<dbReference type="AlphaFoldDB" id="A0A811VJ79"/>
<name>A0A811VJ79_CERCA</name>
<protein>
    <submittedName>
        <fullName evidence="2">(Mediterranean fruit fly) hypothetical protein</fullName>
    </submittedName>
</protein>
<proteinExistence type="predicted"/>
<sequence length="111" mass="12496">MYIHMYVLAAYVLFNCNGIWMAKCYLELPVAALQSLLSAVLVAVALRCSARSIAYKYACKSSALLCCVCLLNKETSRLQVPARHITVICLVHIRTYIYTYIQYIVLTCTCS</sequence>
<reference evidence="2" key="1">
    <citation type="submission" date="2020-11" db="EMBL/GenBank/DDBJ databases">
        <authorList>
            <person name="Whitehead M."/>
        </authorList>
    </citation>
    <scope>NUCLEOTIDE SEQUENCE</scope>
    <source>
        <strain evidence="2">EGII</strain>
    </source>
</reference>
<gene>
    <name evidence="2" type="ORF">CCAP1982_LOCUS23285</name>
</gene>
<comment type="caution">
    <text evidence="2">The sequence shown here is derived from an EMBL/GenBank/DDBJ whole genome shotgun (WGS) entry which is preliminary data.</text>
</comment>
<evidence type="ECO:0000313" key="3">
    <source>
        <dbReference type="Proteomes" id="UP000606786"/>
    </source>
</evidence>
<organism evidence="2 3">
    <name type="scientific">Ceratitis capitata</name>
    <name type="common">Mediterranean fruit fly</name>
    <name type="synonym">Tephritis capitata</name>
    <dbReference type="NCBI Taxonomy" id="7213"/>
    <lineage>
        <taxon>Eukaryota</taxon>
        <taxon>Metazoa</taxon>
        <taxon>Ecdysozoa</taxon>
        <taxon>Arthropoda</taxon>
        <taxon>Hexapoda</taxon>
        <taxon>Insecta</taxon>
        <taxon>Pterygota</taxon>
        <taxon>Neoptera</taxon>
        <taxon>Endopterygota</taxon>
        <taxon>Diptera</taxon>
        <taxon>Brachycera</taxon>
        <taxon>Muscomorpha</taxon>
        <taxon>Tephritoidea</taxon>
        <taxon>Tephritidae</taxon>
        <taxon>Ceratitis</taxon>
        <taxon>Ceratitis</taxon>
    </lineage>
</organism>
<evidence type="ECO:0000313" key="2">
    <source>
        <dbReference type="EMBL" id="CAD7015340.1"/>
    </source>
</evidence>
<keyword evidence="3" id="KW-1185">Reference proteome</keyword>
<keyword evidence="1" id="KW-0812">Transmembrane</keyword>
<accession>A0A811VJ79</accession>
<dbReference type="Proteomes" id="UP000606786">
    <property type="component" value="Unassembled WGS sequence"/>
</dbReference>
<feature type="transmembrane region" description="Helical" evidence="1">
    <location>
        <begin position="28"/>
        <end position="46"/>
    </location>
</feature>
<evidence type="ECO:0000256" key="1">
    <source>
        <dbReference type="SAM" id="Phobius"/>
    </source>
</evidence>
<dbReference type="EMBL" id="CAJHJT010000056">
    <property type="protein sequence ID" value="CAD7015340.1"/>
    <property type="molecule type" value="Genomic_DNA"/>
</dbReference>
<keyword evidence="1" id="KW-1133">Transmembrane helix</keyword>